<organism evidence="10 11">
    <name type="scientific">Edaphochlamys debaryana</name>
    <dbReference type="NCBI Taxonomy" id="47281"/>
    <lineage>
        <taxon>Eukaryota</taxon>
        <taxon>Viridiplantae</taxon>
        <taxon>Chlorophyta</taxon>
        <taxon>core chlorophytes</taxon>
        <taxon>Chlorophyceae</taxon>
        <taxon>CS clade</taxon>
        <taxon>Chlamydomonadales</taxon>
        <taxon>Chlamydomonadales incertae sedis</taxon>
        <taxon>Edaphochlamys</taxon>
    </lineage>
</organism>
<keyword evidence="4" id="KW-0418">Kinase</keyword>
<feature type="binding site" evidence="6">
    <location>
        <position position="252"/>
    </location>
    <ligand>
        <name>ATP</name>
        <dbReference type="ChEBI" id="CHEBI:30616"/>
    </ligand>
</feature>
<evidence type="ECO:0000313" key="11">
    <source>
        <dbReference type="Proteomes" id="UP000612055"/>
    </source>
</evidence>
<feature type="region of interest" description="Disordered" evidence="8">
    <location>
        <begin position="11"/>
        <end position="107"/>
    </location>
</feature>
<dbReference type="InterPro" id="IPR030616">
    <property type="entry name" value="Aur-like"/>
</dbReference>
<evidence type="ECO:0000256" key="4">
    <source>
        <dbReference type="ARBA" id="ARBA00022777"/>
    </source>
</evidence>
<feature type="domain" description="Protein kinase" evidence="9">
    <location>
        <begin position="108"/>
        <end position="391"/>
    </location>
</feature>
<sequence>MTFLNRIFNRKGKTELASSVAQPLRRSLTDPAPSGSLTPSKGRKSSSDDREGLDGPAPSRLGGPRARRGCDLGRSRTAADASELTSRDSHSSSLEPASMSDDGGKSNYRQMKAVHRSRLHTIMAAQDRTTKRNVILKVFPKARMSSTVRTKLESEVHHLRTLTGLPGVVQYITHFEDDESVYVVLERVGGATLIELVANSGGRLSESVLAADVLIPLLQLLADLHRRGVVHRHIKPEHVLCSTDRGQVTVVDWSEAVNMKQRCLNNRAGTLEYMAPEVVVKPTAEEVFHHVLYNGMSEEELPQYDEKADVWSVGVLAYEAITGCQPFLADTAADMAQAHTQQLEADPATGQPRLFAGRAFSPEARAFLVAALQLDPINRASADKLLQTPFLQKHWAAYQAKQVALMASIAASMPASPPHVPASASGVMAAVQSAVHEVNQAAAMAMTAARMGLGAATSGGGNGCTSIPLSAGPAKPNLLVAAPIQFPVR</sequence>
<evidence type="ECO:0000256" key="7">
    <source>
        <dbReference type="PIRSR" id="PIRSR630616-3"/>
    </source>
</evidence>
<comment type="caution">
    <text evidence="10">The sequence shown here is derived from an EMBL/GenBank/DDBJ whole genome shotgun (WGS) entry which is preliminary data.</text>
</comment>
<keyword evidence="1" id="KW-0723">Serine/threonine-protein kinase</keyword>
<dbReference type="Proteomes" id="UP000612055">
    <property type="component" value="Unassembled WGS sequence"/>
</dbReference>
<evidence type="ECO:0000256" key="3">
    <source>
        <dbReference type="ARBA" id="ARBA00022741"/>
    </source>
</evidence>
<keyword evidence="3 6" id="KW-0547">Nucleotide-binding</keyword>
<dbReference type="SMART" id="SM00220">
    <property type="entry name" value="S_TKc"/>
    <property type="match status" value="1"/>
</dbReference>
<keyword evidence="11" id="KW-1185">Reference proteome</keyword>
<name>A0A836BQE6_9CHLO</name>
<evidence type="ECO:0000256" key="8">
    <source>
        <dbReference type="SAM" id="MobiDB-lite"/>
    </source>
</evidence>
<dbReference type="GO" id="GO:0005524">
    <property type="term" value="F:ATP binding"/>
    <property type="evidence" value="ECO:0007669"/>
    <property type="project" value="UniProtKB-KW"/>
</dbReference>
<feature type="cross-link" description="Glycyl lysine isopeptide (Lys-Gly) (interchain with G-Cter in SUMO2)" evidence="7">
    <location>
        <position position="235"/>
    </location>
</feature>
<dbReference type="SUPFAM" id="SSF56112">
    <property type="entry name" value="Protein kinase-like (PK-like)"/>
    <property type="match status" value="1"/>
</dbReference>
<evidence type="ECO:0000256" key="2">
    <source>
        <dbReference type="ARBA" id="ARBA00022679"/>
    </source>
</evidence>
<evidence type="ECO:0000313" key="10">
    <source>
        <dbReference type="EMBL" id="KAG2483523.1"/>
    </source>
</evidence>
<keyword evidence="5 6" id="KW-0067">ATP-binding</keyword>
<dbReference type="GO" id="GO:0004674">
    <property type="term" value="F:protein serine/threonine kinase activity"/>
    <property type="evidence" value="ECO:0007669"/>
    <property type="project" value="UniProtKB-KW"/>
</dbReference>
<evidence type="ECO:0000256" key="6">
    <source>
        <dbReference type="PIRSR" id="PIRSR630616-2"/>
    </source>
</evidence>
<accession>A0A836BQE6</accession>
<dbReference type="Gene3D" id="1.10.510.10">
    <property type="entry name" value="Transferase(Phosphotransferase) domain 1"/>
    <property type="match status" value="1"/>
</dbReference>
<dbReference type="EMBL" id="JAEHOE010000174">
    <property type="protein sequence ID" value="KAG2483523.1"/>
    <property type="molecule type" value="Genomic_DNA"/>
</dbReference>
<feature type="binding site" evidence="6">
    <location>
        <position position="118"/>
    </location>
    <ligand>
        <name>ATP</name>
        <dbReference type="ChEBI" id="CHEBI:30616"/>
    </ligand>
</feature>
<dbReference type="PANTHER" id="PTHR24350">
    <property type="entry name" value="SERINE/THREONINE-PROTEIN KINASE IAL-RELATED"/>
    <property type="match status" value="1"/>
</dbReference>
<reference evidence="10" key="1">
    <citation type="journal article" date="2020" name="bioRxiv">
        <title>Comparative genomics of Chlamydomonas.</title>
        <authorList>
            <person name="Craig R.J."/>
            <person name="Hasan A.R."/>
            <person name="Ness R.W."/>
            <person name="Keightley P.D."/>
        </authorList>
    </citation>
    <scope>NUCLEOTIDE SEQUENCE</scope>
    <source>
        <strain evidence="10">CCAP 11/70</strain>
    </source>
</reference>
<proteinExistence type="predicted"/>
<evidence type="ECO:0000259" key="9">
    <source>
        <dbReference type="PROSITE" id="PS50011"/>
    </source>
</evidence>
<keyword evidence="2" id="KW-0808">Transferase</keyword>
<dbReference type="Pfam" id="PF00069">
    <property type="entry name" value="Pkinase"/>
    <property type="match status" value="1"/>
</dbReference>
<gene>
    <name evidence="10" type="ORF">HYH03_017630</name>
</gene>
<protein>
    <recommendedName>
        <fullName evidence="9">Protein kinase domain-containing protein</fullName>
    </recommendedName>
</protein>
<dbReference type="Gene3D" id="3.30.200.20">
    <property type="entry name" value="Phosphorylase Kinase, domain 1"/>
    <property type="match status" value="1"/>
</dbReference>
<dbReference type="InterPro" id="IPR011009">
    <property type="entry name" value="Kinase-like_dom_sf"/>
</dbReference>
<evidence type="ECO:0000256" key="5">
    <source>
        <dbReference type="ARBA" id="ARBA00022840"/>
    </source>
</evidence>
<evidence type="ECO:0000256" key="1">
    <source>
        <dbReference type="ARBA" id="ARBA00022527"/>
    </source>
</evidence>
<dbReference type="AlphaFoldDB" id="A0A836BQE6"/>
<dbReference type="InterPro" id="IPR000719">
    <property type="entry name" value="Prot_kinase_dom"/>
</dbReference>
<dbReference type="PROSITE" id="PS50011">
    <property type="entry name" value="PROTEIN_KINASE_DOM"/>
    <property type="match status" value="1"/>
</dbReference>
<dbReference type="OrthoDB" id="541276at2759"/>
<feature type="binding site" evidence="6">
    <location>
        <position position="137"/>
    </location>
    <ligand>
        <name>ATP</name>
        <dbReference type="ChEBI" id="CHEBI:30616"/>
    </ligand>
</feature>